<sequence>MTSLEEQKFLNDLDKKLWTAADKLRSTLSAAEYKHAVLGLIFVKYVSDSFASRRKDLEKDLRNPEHDYFLDAADFNSPEEYEAEINLELEVRDYYTEKNVFWVPMRARWKVLQDNAKLPAGADLPWSKINAKGEEVPEKMKTVGFLIDDSLEAIEKDNPKLKGILNKTYSRLNLDDSKLGELIDLVATIPFNHGSLGSKDILGHVYEYFLGQFASAEGKKGGQFYTPKSIVSLIVEMLQPYKGRVYDPAMGSGGFFVQSEKFIKEFGGKIDNISVYGQEYNHTTWQLAAMNMAIRGIDFNFGKQPADTMNNDLHPDLRADYIMANPPFNMKEWWQEKLEGDVRWKYGTPPQNNANFAWLQHMIHHLSPQGSMALLLANGSMSSNTNSEGEIRKNILEDDLVECMVALPGQLFTNTQIPACIWFLNKNKEATDKKRARKGEVLFIDAREKGYMKDRVLRDFTLDDIKDIADTFHKWQGSSLSGVEVPALSEVEGYEDIPGFCKSVTLDDIRKNDYVLTPGRYVGTEEQEEDSEPFAEKMTRLTTDLKKQLAEGNRLEAEIKKQLGGLGYEL</sequence>
<gene>
    <name evidence="10" type="ORF">EV201_2748</name>
</gene>
<dbReference type="RefSeq" id="WP_130308115.1">
    <property type="nucleotide sequence ID" value="NZ_SHKN01000002.1"/>
</dbReference>
<dbReference type="Gene3D" id="1.20.1260.30">
    <property type="match status" value="1"/>
</dbReference>
<evidence type="ECO:0000256" key="2">
    <source>
        <dbReference type="ARBA" id="ARBA00011900"/>
    </source>
</evidence>
<dbReference type="GO" id="GO:0009007">
    <property type="term" value="F:site-specific DNA-methyltransferase (adenine-specific) activity"/>
    <property type="evidence" value="ECO:0007669"/>
    <property type="project" value="UniProtKB-EC"/>
</dbReference>
<evidence type="ECO:0000256" key="4">
    <source>
        <dbReference type="ARBA" id="ARBA00022679"/>
    </source>
</evidence>
<keyword evidence="5" id="KW-0949">S-adenosyl-L-methionine</keyword>
<dbReference type="Pfam" id="PF02384">
    <property type="entry name" value="N6_Mtase"/>
    <property type="match status" value="1"/>
</dbReference>
<proteinExistence type="inferred from homology"/>
<dbReference type="InterPro" id="IPR022749">
    <property type="entry name" value="D12N6_MeTrfase_N"/>
</dbReference>
<dbReference type="SUPFAM" id="SSF53335">
    <property type="entry name" value="S-adenosyl-L-methionine-dependent methyltransferases"/>
    <property type="match status" value="1"/>
</dbReference>
<dbReference type="InterPro" id="IPR029063">
    <property type="entry name" value="SAM-dependent_MTases_sf"/>
</dbReference>
<dbReference type="GO" id="GO:0008170">
    <property type="term" value="F:N-methyltransferase activity"/>
    <property type="evidence" value="ECO:0007669"/>
    <property type="project" value="InterPro"/>
</dbReference>
<feature type="domain" description="DNA methylase adenine-specific" evidence="8">
    <location>
        <begin position="198"/>
        <end position="530"/>
    </location>
</feature>
<evidence type="ECO:0000256" key="7">
    <source>
        <dbReference type="ARBA" id="ARBA00047942"/>
    </source>
</evidence>
<evidence type="ECO:0000313" key="10">
    <source>
        <dbReference type="EMBL" id="RZT93575.1"/>
    </source>
</evidence>
<evidence type="ECO:0000256" key="3">
    <source>
        <dbReference type="ARBA" id="ARBA00022603"/>
    </source>
</evidence>
<accession>A0A4Q7VAG9</accession>
<evidence type="ECO:0000256" key="1">
    <source>
        <dbReference type="ARBA" id="ARBA00006594"/>
    </source>
</evidence>
<comment type="similarity">
    <text evidence="1">Belongs to the N(4)/N(6)-methyltransferase family.</text>
</comment>
<dbReference type="PANTHER" id="PTHR42998:SF1">
    <property type="entry name" value="TYPE I RESTRICTION ENZYME HINDI METHYLASE SUBUNIT"/>
    <property type="match status" value="1"/>
</dbReference>
<dbReference type="InterPro" id="IPR038333">
    <property type="entry name" value="T1MK-like_N_sf"/>
</dbReference>
<keyword evidence="4" id="KW-0808">Transferase</keyword>
<dbReference type="Gene3D" id="3.40.50.150">
    <property type="entry name" value="Vaccinia Virus protein VP39"/>
    <property type="match status" value="1"/>
</dbReference>
<keyword evidence="11" id="KW-1185">Reference proteome</keyword>
<dbReference type="OrthoDB" id="9814572at2"/>
<dbReference type="InterPro" id="IPR052916">
    <property type="entry name" value="Type-I_RE_MTase_Subunit"/>
</dbReference>
<protein>
    <recommendedName>
        <fullName evidence="2">site-specific DNA-methyltransferase (adenine-specific)</fullName>
        <ecNumber evidence="2">2.1.1.72</ecNumber>
    </recommendedName>
</protein>
<dbReference type="EC" id="2.1.1.72" evidence="2"/>
<comment type="caution">
    <text evidence="10">The sequence shown here is derived from an EMBL/GenBank/DDBJ whole genome shotgun (WGS) entry which is preliminary data.</text>
</comment>
<keyword evidence="3" id="KW-0489">Methyltransferase</keyword>
<dbReference type="PRINTS" id="PR00507">
    <property type="entry name" value="N12N6MTFRASE"/>
</dbReference>
<dbReference type="Proteomes" id="UP000293562">
    <property type="component" value="Unassembled WGS sequence"/>
</dbReference>
<dbReference type="GO" id="GO:0003677">
    <property type="term" value="F:DNA binding"/>
    <property type="evidence" value="ECO:0007669"/>
    <property type="project" value="InterPro"/>
</dbReference>
<evidence type="ECO:0000313" key="11">
    <source>
        <dbReference type="Proteomes" id="UP000293562"/>
    </source>
</evidence>
<evidence type="ECO:0000259" key="9">
    <source>
        <dbReference type="Pfam" id="PF12161"/>
    </source>
</evidence>
<dbReference type="EMBL" id="SHKN01000002">
    <property type="protein sequence ID" value="RZT93575.1"/>
    <property type="molecule type" value="Genomic_DNA"/>
</dbReference>
<dbReference type="InterPro" id="IPR003356">
    <property type="entry name" value="DNA_methylase_A-5"/>
</dbReference>
<comment type="catalytic activity">
    <reaction evidence="7">
        <text>a 2'-deoxyadenosine in DNA + S-adenosyl-L-methionine = an N(6)-methyl-2'-deoxyadenosine in DNA + S-adenosyl-L-homocysteine + H(+)</text>
        <dbReference type="Rhea" id="RHEA:15197"/>
        <dbReference type="Rhea" id="RHEA-COMP:12418"/>
        <dbReference type="Rhea" id="RHEA-COMP:12419"/>
        <dbReference type="ChEBI" id="CHEBI:15378"/>
        <dbReference type="ChEBI" id="CHEBI:57856"/>
        <dbReference type="ChEBI" id="CHEBI:59789"/>
        <dbReference type="ChEBI" id="CHEBI:90615"/>
        <dbReference type="ChEBI" id="CHEBI:90616"/>
        <dbReference type="EC" id="2.1.1.72"/>
    </reaction>
</comment>
<dbReference type="GO" id="GO:0032259">
    <property type="term" value="P:methylation"/>
    <property type="evidence" value="ECO:0007669"/>
    <property type="project" value="UniProtKB-KW"/>
</dbReference>
<dbReference type="GO" id="GO:0009307">
    <property type="term" value="P:DNA restriction-modification system"/>
    <property type="evidence" value="ECO:0007669"/>
    <property type="project" value="UniProtKB-KW"/>
</dbReference>
<feature type="domain" description="N6 adenine-specific DNA methyltransferase N-terminal" evidence="9">
    <location>
        <begin position="13"/>
        <end position="185"/>
    </location>
</feature>
<evidence type="ECO:0000256" key="5">
    <source>
        <dbReference type="ARBA" id="ARBA00022691"/>
    </source>
</evidence>
<evidence type="ECO:0000256" key="6">
    <source>
        <dbReference type="ARBA" id="ARBA00022747"/>
    </source>
</evidence>
<name>A0A4Q7VAG9_9BACT</name>
<reference evidence="10 11" key="1">
    <citation type="submission" date="2019-02" db="EMBL/GenBank/DDBJ databases">
        <title>Genomic Encyclopedia of Type Strains, Phase IV (KMG-IV): sequencing the most valuable type-strain genomes for metagenomic binning, comparative biology and taxonomic classification.</title>
        <authorList>
            <person name="Goeker M."/>
        </authorList>
    </citation>
    <scope>NUCLEOTIDE SEQUENCE [LARGE SCALE GENOMIC DNA]</scope>
    <source>
        <strain evidence="10 11">DSM 28825</strain>
    </source>
</reference>
<dbReference type="Pfam" id="PF12161">
    <property type="entry name" value="HsdM_N"/>
    <property type="match status" value="1"/>
</dbReference>
<dbReference type="PANTHER" id="PTHR42998">
    <property type="entry name" value="TYPE I RESTRICTION ENZYME HINDVIIP M PROTEIN-RELATED"/>
    <property type="match status" value="1"/>
</dbReference>
<dbReference type="AlphaFoldDB" id="A0A4Q7VAG9"/>
<keyword evidence="6" id="KW-0680">Restriction system</keyword>
<evidence type="ECO:0000259" key="8">
    <source>
        <dbReference type="Pfam" id="PF02384"/>
    </source>
</evidence>
<organism evidence="10 11">
    <name type="scientific">Ancylomarina subtilis</name>
    <dbReference type="NCBI Taxonomy" id="1639035"/>
    <lineage>
        <taxon>Bacteria</taxon>
        <taxon>Pseudomonadati</taxon>
        <taxon>Bacteroidota</taxon>
        <taxon>Bacteroidia</taxon>
        <taxon>Marinilabiliales</taxon>
        <taxon>Marinifilaceae</taxon>
        <taxon>Ancylomarina</taxon>
    </lineage>
</organism>